<accession>A0A4Y9YWF1</accession>
<reference evidence="2 3" key="1">
    <citation type="submission" date="2019-02" db="EMBL/GenBank/DDBJ databases">
        <title>Genome sequencing of the rare red list fungi Dentipellis fragilis.</title>
        <authorList>
            <person name="Buettner E."/>
            <person name="Kellner H."/>
        </authorList>
    </citation>
    <scope>NUCLEOTIDE SEQUENCE [LARGE SCALE GENOMIC DNA]</scope>
    <source>
        <strain evidence="2 3">DSM 105465</strain>
    </source>
</reference>
<gene>
    <name evidence="2" type="ORF">EVG20_g4541</name>
</gene>
<organism evidence="2 3">
    <name type="scientific">Dentipellis fragilis</name>
    <dbReference type="NCBI Taxonomy" id="205917"/>
    <lineage>
        <taxon>Eukaryota</taxon>
        <taxon>Fungi</taxon>
        <taxon>Dikarya</taxon>
        <taxon>Basidiomycota</taxon>
        <taxon>Agaricomycotina</taxon>
        <taxon>Agaricomycetes</taxon>
        <taxon>Russulales</taxon>
        <taxon>Hericiaceae</taxon>
        <taxon>Dentipellis</taxon>
    </lineage>
</organism>
<name>A0A4Y9YWF1_9AGAM</name>
<feature type="region of interest" description="Disordered" evidence="1">
    <location>
        <begin position="84"/>
        <end position="105"/>
    </location>
</feature>
<keyword evidence="3" id="KW-1185">Reference proteome</keyword>
<dbReference type="Proteomes" id="UP000298327">
    <property type="component" value="Unassembled WGS sequence"/>
</dbReference>
<sequence>MALIPTTLYDEGRDPDDVRWELAVADRKQRGTSEAEVTARLSTFLLRRNSFEGLRGLQSTSGVSWVHKRARSFSVLLHSVGLADDESRRSKDEGVGVERGENRSI</sequence>
<feature type="compositionally biased region" description="Basic and acidic residues" evidence="1">
    <location>
        <begin position="85"/>
        <end position="105"/>
    </location>
</feature>
<proteinExistence type="predicted"/>
<evidence type="ECO:0000313" key="2">
    <source>
        <dbReference type="EMBL" id="TFY66542.1"/>
    </source>
</evidence>
<dbReference type="EMBL" id="SEOQ01000238">
    <property type="protein sequence ID" value="TFY66542.1"/>
    <property type="molecule type" value="Genomic_DNA"/>
</dbReference>
<comment type="caution">
    <text evidence="2">The sequence shown here is derived from an EMBL/GenBank/DDBJ whole genome shotgun (WGS) entry which is preliminary data.</text>
</comment>
<protein>
    <submittedName>
        <fullName evidence="2">Uncharacterized protein</fullName>
    </submittedName>
</protein>
<evidence type="ECO:0000313" key="3">
    <source>
        <dbReference type="Proteomes" id="UP000298327"/>
    </source>
</evidence>
<evidence type="ECO:0000256" key="1">
    <source>
        <dbReference type="SAM" id="MobiDB-lite"/>
    </source>
</evidence>
<dbReference type="AlphaFoldDB" id="A0A4Y9YWF1"/>